<dbReference type="EMBL" id="NSDJ01000002">
    <property type="protein sequence ID" value="RKF66292.1"/>
    <property type="molecule type" value="Genomic_DNA"/>
</dbReference>
<accession>A0ABX9PS81</accession>
<comment type="caution">
    <text evidence="4">The sequence shown here is derived from an EMBL/GenBank/DDBJ whole genome shotgun (WGS) entry which is preliminary data.</text>
</comment>
<dbReference type="InterPro" id="IPR012884">
    <property type="entry name" value="Excisionase-like"/>
</dbReference>
<evidence type="ECO:0000313" key="4">
    <source>
        <dbReference type="EMBL" id="RKF66292.1"/>
    </source>
</evidence>
<protein>
    <recommendedName>
        <fullName evidence="3">Excisionase-like domain-containing protein</fullName>
    </recommendedName>
</protein>
<organism evidence="4 5">
    <name type="scientific">Rahnella variigena</name>
    <dbReference type="NCBI Taxonomy" id="574964"/>
    <lineage>
        <taxon>Bacteria</taxon>
        <taxon>Pseudomonadati</taxon>
        <taxon>Pseudomonadota</taxon>
        <taxon>Gammaproteobacteria</taxon>
        <taxon>Enterobacterales</taxon>
        <taxon>Yersiniaceae</taxon>
        <taxon>Rahnella</taxon>
    </lineage>
</organism>
<dbReference type="InterPro" id="IPR009061">
    <property type="entry name" value="DNA-bd_dom_put_sf"/>
</dbReference>
<evidence type="ECO:0000256" key="2">
    <source>
        <dbReference type="ARBA" id="ARBA00023172"/>
    </source>
</evidence>
<proteinExistence type="predicted"/>
<dbReference type="Proteomes" id="UP000284853">
    <property type="component" value="Unassembled WGS sequence"/>
</dbReference>
<dbReference type="Pfam" id="PF07825">
    <property type="entry name" value="Exc"/>
    <property type="match status" value="1"/>
</dbReference>
<evidence type="ECO:0000259" key="3">
    <source>
        <dbReference type="Pfam" id="PF07825"/>
    </source>
</evidence>
<name>A0ABX9PS81_9GAMM</name>
<evidence type="ECO:0000256" key="1">
    <source>
        <dbReference type="ARBA" id="ARBA00023125"/>
    </source>
</evidence>
<dbReference type="Gene3D" id="1.10.1660.20">
    <property type="match status" value="1"/>
</dbReference>
<keyword evidence="2" id="KW-0233">DNA recombination</keyword>
<evidence type="ECO:0000313" key="5">
    <source>
        <dbReference type="Proteomes" id="UP000284853"/>
    </source>
</evidence>
<dbReference type="RefSeq" id="WP_120162332.1">
    <property type="nucleotide sequence ID" value="NZ_NSDJ01000002.1"/>
</dbReference>
<keyword evidence="5" id="KW-1185">Reference proteome</keyword>
<feature type="domain" description="Excisionase-like" evidence="3">
    <location>
        <begin position="5"/>
        <end position="58"/>
    </location>
</feature>
<dbReference type="SUPFAM" id="SSF46955">
    <property type="entry name" value="Putative DNA-binding domain"/>
    <property type="match status" value="1"/>
</dbReference>
<gene>
    <name evidence="4" type="ORF">CKQ54_23125</name>
</gene>
<keyword evidence="1" id="KW-0238">DNA-binding</keyword>
<dbReference type="InterPro" id="IPR038137">
    <property type="entry name" value="Excisionase-like_sf"/>
</dbReference>
<dbReference type="GeneID" id="302711699"/>
<sequence length="87" mass="9362">MGQLVPLMEWASSPKGFKYPPAPATLHRYAKTGQIIPAPIKQGSKWVVDEDAKYVGVIAKAAIPNHLPASVKALLEKTINGSQTTHT</sequence>
<reference evidence="4 5" key="1">
    <citation type="submission" date="2017-08" db="EMBL/GenBank/DDBJ databases">
        <title>Comparative genomics of bacteria isolated from necrotic lesions of AOD affected trees.</title>
        <authorList>
            <person name="Doonan J."/>
            <person name="Denman S."/>
            <person name="Mcdonald J.E."/>
        </authorList>
    </citation>
    <scope>NUCLEOTIDE SEQUENCE [LARGE SCALE GENOMIC DNA]</scope>
    <source>
        <strain evidence="4 5">CIP 105588</strain>
    </source>
</reference>